<keyword evidence="5" id="KW-0664">Pyridoxine biosynthesis</keyword>
<dbReference type="Proteomes" id="UP000029492">
    <property type="component" value="Chromosome"/>
</dbReference>
<dbReference type="PANTHER" id="PTHR10851">
    <property type="entry name" value="PYRIDOXINE-5-PHOSPHATE OXIDASE"/>
    <property type="match status" value="1"/>
</dbReference>
<dbReference type="Pfam" id="PF01243">
    <property type="entry name" value="PNPOx_N"/>
    <property type="match status" value="1"/>
</dbReference>
<evidence type="ECO:0000256" key="4">
    <source>
        <dbReference type="ARBA" id="ARBA00023002"/>
    </source>
</evidence>
<keyword evidence="2" id="KW-0285">Flavoprotein</keyword>
<dbReference type="STRING" id="693986.MOC_2570"/>
<dbReference type="InterPro" id="IPR000659">
    <property type="entry name" value="Pyridox_Oxase"/>
</dbReference>
<organism evidence="7 8">
    <name type="scientific">Methylobacterium oryzae CBMB20</name>
    <dbReference type="NCBI Taxonomy" id="693986"/>
    <lineage>
        <taxon>Bacteria</taxon>
        <taxon>Pseudomonadati</taxon>
        <taxon>Pseudomonadota</taxon>
        <taxon>Alphaproteobacteria</taxon>
        <taxon>Hyphomicrobiales</taxon>
        <taxon>Methylobacteriaceae</taxon>
        <taxon>Methylobacterium</taxon>
    </lineage>
</organism>
<proteinExistence type="predicted"/>
<dbReference type="RefSeq" id="WP_043349369.1">
    <property type="nucleotide sequence ID" value="NZ_CP003811.1"/>
</dbReference>
<dbReference type="GO" id="GO:0010181">
    <property type="term" value="F:FMN binding"/>
    <property type="evidence" value="ECO:0007669"/>
    <property type="project" value="InterPro"/>
</dbReference>
<reference evidence="7 8" key="1">
    <citation type="journal article" date="2014" name="PLoS ONE">
        <title>Genome Information of Methylobacterium oryzae, a Plant-Probiotic Methylotroph in the Phyllosphere.</title>
        <authorList>
            <person name="Kwak M.J."/>
            <person name="Jeong H."/>
            <person name="Madhaiyan M."/>
            <person name="Lee Y."/>
            <person name="Sa T.M."/>
            <person name="Oh T.K."/>
            <person name="Kim J.F."/>
        </authorList>
    </citation>
    <scope>NUCLEOTIDE SEQUENCE [LARGE SCALE GENOMIC DNA]</scope>
    <source>
        <strain evidence="7 8">CBMB20</strain>
    </source>
</reference>
<feature type="domain" description="Pyridoxamine 5'-phosphate oxidase N-terminal" evidence="6">
    <location>
        <begin position="39"/>
        <end position="126"/>
    </location>
</feature>
<dbReference type="InterPro" id="IPR012349">
    <property type="entry name" value="Split_barrel_FMN-bd"/>
</dbReference>
<dbReference type="HOGENOM" id="CLU_058669_0_0_5"/>
<evidence type="ECO:0000256" key="2">
    <source>
        <dbReference type="ARBA" id="ARBA00022630"/>
    </source>
</evidence>
<evidence type="ECO:0000313" key="7">
    <source>
        <dbReference type="EMBL" id="AIQ90325.1"/>
    </source>
</evidence>
<protein>
    <submittedName>
        <fullName evidence="7">Pyridoxamine 5'-phosphate oxidase-related FMN-binding protein</fullName>
    </submittedName>
</protein>
<dbReference type="GeneID" id="96604844"/>
<comment type="cofactor">
    <cofactor evidence="1">
        <name>FMN</name>
        <dbReference type="ChEBI" id="CHEBI:58210"/>
    </cofactor>
</comment>
<gene>
    <name evidence="7" type="ORF">MOC_2570</name>
</gene>
<keyword evidence="3" id="KW-0288">FMN</keyword>
<dbReference type="PANTHER" id="PTHR10851:SF3">
    <property type="entry name" value="PYRIDOXINE_PYRIDOXAMINE 5'-PHOSPHATE OXIDASE 2"/>
    <property type="match status" value="1"/>
</dbReference>
<sequence length="200" mass="21263">MSRAPLPAYYDDLDATFAALWGHLADGAAHGRSGFHLPVVATLGAAGGPRLRTVVLRAADRDAGTLRFHCDRRSDKAAEILANPACALTAYDEATKIQIRIEGRAALHVDDAVAEAAWAGSRAMSRVCYGSEPGPGTALPAGDAYALPDEAAAGALGRPHFAAVLVRVERLDFLYLDRRGHRRAAWHRCGSAWQGGWLAP</sequence>
<keyword evidence="8" id="KW-1185">Reference proteome</keyword>
<evidence type="ECO:0000256" key="3">
    <source>
        <dbReference type="ARBA" id="ARBA00022643"/>
    </source>
</evidence>
<name>A0A089NUW6_9HYPH</name>
<dbReference type="KEGG" id="mor:MOC_2570"/>
<evidence type="ECO:0000256" key="1">
    <source>
        <dbReference type="ARBA" id="ARBA00001917"/>
    </source>
</evidence>
<evidence type="ECO:0000259" key="6">
    <source>
        <dbReference type="Pfam" id="PF01243"/>
    </source>
</evidence>
<evidence type="ECO:0000313" key="8">
    <source>
        <dbReference type="Proteomes" id="UP000029492"/>
    </source>
</evidence>
<dbReference type="AlphaFoldDB" id="A0A089NUW6"/>
<dbReference type="GO" id="GO:0008615">
    <property type="term" value="P:pyridoxine biosynthetic process"/>
    <property type="evidence" value="ECO:0007669"/>
    <property type="project" value="UniProtKB-KW"/>
</dbReference>
<dbReference type="Gene3D" id="2.30.110.10">
    <property type="entry name" value="Electron Transport, Fmn-binding Protein, Chain A"/>
    <property type="match status" value="1"/>
</dbReference>
<dbReference type="SUPFAM" id="SSF50475">
    <property type="entry name" value="FMN-binding split barrel"/>
    <property type="match status" value="1"/>
</dbReference>
<evidence type="ECO:0000256" key="5">
    <source>
        <dbReference type="ARBA" id="ARBA00023096"/>
    </source>
</evidence>
<dbReference type="GO" id="GO:0004733">
    <property type="term" value="F:pyridoxamine phosphate oxidase activity"/>
    <property type="evidence" value="ECO:0007669"/>
    <property type="project" value="InterPro"/>
</dbReference>
<dbReference type="InterPro" id="IPR011576">
    <property type="entry name" value="Pyridox_Oxase_N"/>
</dbReference>
<accession>A0A089NUW6</accession>
<dbReference type="EMBL" id="CP003811">
    <property type="protein sequence ID" value="AIQ90325.1"/>
    <property type="molecule type" value="Genomic_DNA"/>
</dbReference>
<keyword evidence="4" id="KW-0560">Oxidoreductase</keyword>
<dbReference type="eggNOG" id="COG5135">
    <property type="taxonomic scope" value="Bacteria"/>
</dbReference>